<sequence length="124" mass="14525">METRGTVYNRKTWILHVRMSHPGYENQRNCLQQKDAALAYQNATPGYGNQRNCLQQKDMDLACQNVTPRIWKPEELSTTERHGSCMSECHTQDMETRGTVYNRKTWILHVRMPHPGYGNQRNCI</sequence>
<proteinExistence type="predicted"/>
<evidence type="ECO:0000313" key="2">
    <source>
        <dbReference type="Proteomes" id="UP001634394"/>
    </source>
</evidence>
<dbReference type="EMBL" id="JBJQND010000004">
    <property type="protein sequence ID" value="KAL3879838.1"/>
    <property type="molecule type" value="Genomic_DNA"/>
</dbReference>
<organism evidence="1 2">
    <name type="scientific">Sinanodonta woodiana</name>
    <name type="common">Chinese pond mussel</name>
    <name type="synonym">Anodonta woodiana</name>
    <dbReference type="NCBI Taxonomy" id="1069815"/>
    <lineage>
        <taxon>Eukaryota</taxon>
        <taxon>Metazoa</taxon>
        <taxon>Spiralia</taxon>
        <taxon>Lophotrochozoa</taxon>
        <taxon>Mollusca</taxon>
        <taxon>Bivalvia</taxon>
        <taxon>Autobranchia</taxon>
        <taxon>Heteroconchia</taxon>
        <taxon>Palaeoheterodonta</taxon>
        <taxon>Unionida</taxon>
        <taxon>Unionoidea</taxon>
        <taxon>Unionidae</taxon>
        <taxon>Unioninae</taxon>
        <taxon>Sinanodonta</taxon>
    </lineage>
</organism>
<dbReference type="AlphaFoldDB" id="A0ABD3X4S3"/>
<name>A0ABD3X4S3_SINWO</name>
<comment type="caution">
    <text evidence="1">The sequence shown here is derived from an EMBL/GenBank/DDBJ whole genome shotgun (WGS) entry which is preliminary data.</text>
</comment>
<keyword evidence="2" id="KW-1185">Reference proteome</keyword>
<dbReference type="Proteomes" id="UP001634394">
    <property type="component" value="Unassembled WGS sequence"/>
</dbReference>
<gene>
    <name evidence="1" type="ORF">ACJMK2_032117</name>
</gene>
<reference evidence="1 2" key="1">
    <citation type="submission" date="2024-11" db="EMBL/GenBank/DDBJ databases">
        <title>Chromosome-level genome assembly of the freshwater bivalve Anodonta woodiana.</title>
        <authorList>
            <person name="Chen X."/>
        </authorList>
    </citation>
    <scope>NUCLEOTIDE SEQUENCE [LARGE SCALE GENOMIC DNA]</scope>
    <source>
        <strain evidence="1">MN2024</strain>
        <tissue evidence="1">Gills</tissue>
    </source>
</reference>
<protein>
    <submittedName>
        <fullName evidence="1">Uncharacterized protein</fullName>
    </submittedName>
</protein>
<evidence type="ECO:0000313" key="1">
    <source>
        <dbReference type="EMBL" id="KAL3879838.1"/>
    </source>
</evidence>
<accession>A0ABD3X4S3</accession>